<keyword evidence="5" id="KW-0520">NAD</keyword>
<evidence type="ECO:0000256" key="4">
    <source>
        <dbReference type="ARBA" id="ARBA00022821"/>
    </source>
</evidence>
<dbReference type="SUPFAM" id="SSF52200">
    <property type="entry name" value="Toll/Interleukin receptor TIR domain"/>
    <property type="match status" value="1"/>
</dbReference>
<dbReference type="PRINTS" id="PR00364">
    <property type="entry name" value="DISEASERSIST"/>
</dbReference>
<feature type="domain" description="TIR" evidence="7">
    <location>
        <begin position="19"/>
        <end position="184"/>
    </location>
</feature>
<dbReference type="EC" id="3.2.2.6" evidence="1"/>
<dbReference type="Gene3D" id="3.40.50.10140">
    <property type="entry name" value="Toll/interleukin-1 receptor homology (TIR) domain"/>
    <property type="match status" value="1"/>
</dbReference>
<keyword evidence="9" id="KW-1185">Reference proteome</keyword>
<dbReference type="InterPro" id="IPR027417">
    <property type="entry name" value="P-loop_NTPase"/>
</dbReference>
<evidence type="ECO:0000256" key="2">
    <source>
        <dbReference type="ARBA" id="ARBA00022614"/>
    </source>
</evidence>
<dbReference type="SUPFAM" id="SSF52540">
    <property type="entry name" value="P-loop containing nucleoside triphosphate hydrolases"/>
    <property type="match status" value="1"/>
</dbReference>
<dbReference type="InterPro" id="IPR032675">
    <property type="entry name" value="LRR_dom_sf"/>
</dbReference>
<dbReference type="InterPro" id="IPR058192">
    <property type="entry name" value="WHD_ROQ1-like"/>
</dbReference>
<dbReference type="PANTHER" id="PTHR11017:SF340">
    <property type="entry name" value="NB-ARC-RELATED"/>
    <property type="match status" value="1"/>
</dbReference>
<keyword evidence="3" id="KW-0677">Repeat</keyword>
<reference evidence="8" key="1">
    <citation type="submission" date="2023-03" db="EMBL/GenBank/DDBJ databases">
        <title>Chromosome-scale reference genome and RAD-based genetic map of yellow starthistle (Centaurea solstitialis) reveal putative structural variation and QTLs associated with invader traits.</title>
        <authorList>
            <person name="Reatini B."/>
            <person name="Cang F.A."/>
            <person name="Jiang Q."/>
            <person name="Mckibben M.T.W."/>
            <person name="Barker M.S."/>
            <person name="Rieseberg L.H."/>
            <person name="Dlugosch K.M."/>
        </authorList>
    </citation>
    <scope>NUCLEOTIDE SEQUENCE</scope>
    <source>
        <strain evidence="8">CAN-66</strain>
        <tissue evidence="8">Leaf</tissue>
    </source>
</reference>
<evidence type="ECO:0000313" key="9">
    <source>
        <dbReference type="Proteomes" id="UP001172457"/>
    </source>
</evidence>
<dbReference type="InterPro" id="IPR044974">
    <property type="entry name" value="Disease_R_plants"/>
</dbReference>
<comment type="caution">
    <text evidence="8">The sequence shown here is derived from an EMBL/GenBank/DDBJ whole genome shotgun (WGS) entry which is preliminary data.</text>
</comment>
<dbReference type="Pfam" id="PF00931">
    <property type="entry name" value="NB-ARC"/>
    <property type="match status" value="1"/>
</dbReference>
<dbReference type="PROSITE" id="PS50104">
    <property type="entry name" value="TIR"/>
    <property type="match status" value="1"/>
</dbReference>
<dbReference type="PANTHER" id="PTHR11017">
    <property type="entry name" value="LEUCINE-RICH REPEAT-CONTAINING PROTEIN"/>
    <property type="match status" value="1"/>
</dbReference>
<organism evidence="8 9">
    <name type="scientific">Centaurea solstitialis</name>
    <name type="common">yellow star-thistle</name>
    <dbReference type="NCBI Taxonomy" id="347529"/>
    <lineage>
        <taxon>Eukaryota</taxon>
        <taxon>Viridiplantae</taxon>
        <taxon>Streptophyta</taxon>
        <taxon>Embryophyta</taxon>
        <taxon>Tracheophyta</taxon>
        <taxon>Spermatophyta</taxon>
        <taxon>Magnoliopsida</taxon>
        <taxon>eudicotyledons</taxon>
        <taxon>Gunneridae</taxon>
        <taxon>Pentapetalae</taxon>
        <taxon>asterids</taxon>
        <taxon>campanulids</taxon>
        <taxon>Asterales</taxon>
        <taxon>Asteraceae</taxon>
        <taxon>Carduoideae</taxon>
        <taxon>Cardueae</taxon>
        <taxon>Centaureinae</taxon>
        <taxon>Centaurea</taxon>
    </lineage>
</organism>
<evidence type="ECO:0000256" key="6">
    <source>
        <dbReference type="ARBA" id="ARBA00047304"/>
    </source>
</evidence>
<dbReference type="InterPro" id="IPR036390">
    <property type="entry name" value="WH_DNA-bd_sf"/>
</dbReference>
<dbReference type="Pfam" id="PF23282">
    <property type="entry name" value="WHD_ROQ1"/>
    <property type="match status" value="1"/>
</dbReference>
<protein>
    <recommendedName>
        <fullName evidence="1">ADP-ribosyl cyclase/cyclic ADP-ribose hydrolase</fullName>
        <ecNumber evidence="1">3.2.2.6</ecNumber>
    </recommendedName>
</protein>
<name>A0AA38WKQ1_9ASTR</name>
<dbReference type="SUPFAM" id="SSF46785">
    <property type="entry name" value="Winged helix' DNA-binding domain"/>
    <property type="match status" value="1"/>
</dbReference>
<dbReference type="GO" id="GO:0007165">
    <property type="term" value="P:signal transduction"/>
    <property type="evidence" value="ECO:0007669"/>
    <property type="project" value="InterPro"/>
</dbReference>
<dbReference type="Pfam" id="PF01582">
    <property type="entry name" value="TIR"/>
    <property type="match status" value="1"/>
</dbReference>
<comment type="catalytic activity">
    <reaction evidence="6">
        <text>NAD(+) + H2O = ADP-D-ribose + nicotinamide + H(+)</text>
        <dbReference type="Rhea" id="RHEA:16301"/>
        <dbReference type="ChEBI" id="CHEBI:15377"/>
        <dbReference type="ChEBI" id="CHEBI:15378"/>
        <dbReference type="ChEBI" id="CHEBI:17154"/>
        <dbReference type="ChEBI" id="CHEBI:57540"/>
        <dbReference type="ChEBI" id="CHEBI:57967"/>
        <dbReference type="EC" id="3.2.2.6"/>
    </reaction>
    <physiologicalReaction direction="left-to-right" evidence="6">
        <dbReference type="Rhea" id="RHEA:16302"/>
    </physiologicalReaction>
</comment>
<dbReference type="EMBL" id="JARYMX010000003">
    <property type="protein sequence ID" value="KAJ9555890.1"/>
    <property type="molecule type" value="Genomic_DNA"/>
</dbReference>
<dbReference type="SUPFAM" id="SSF52058">
    <property type="entry name" value="L domain-like"/>
    <property type="match status" value="1"/>
</dbReference>
<evidence type="ECO:0000256" key="3">
    <source>
        <dbReference type="ARBA" id="ARBA00022737"/>
    </source>
</evidence>
<keyword evidence="4" id="KW-0611">Plant defense</keyword>
<dbReference type="Proteomes" id="UP001172457">
    <property type="component" value="Chromosome 3"/>
</dbReference>
<dbReference type="Gene3D" id="3.40.50.300">
    <property type="entry name" value="P-loop containing nucleotide triphosphate hydrolases"/>
    <property type="match status" value="1"/>
</dbReference>
<dbReference type="SMART" id="SM00255">
    <property type="entry name" value="TIR"/>
    <property type="match status" value="1"/>
</dbReference>
<dbReference type="InterPro" id="IPR002182">
    <property type="entry name" value="NB-ARC"/>
</dbReference>
<dbReference type="AlphaFoldDB" id="A0AA38WKQ1"/>
<dbReference type="InterPro" id="IPR000157">
    <property type="entry name" value="TIR_dom"/>
</dbReference>
<keyword evidence="2" id="KW-0433">Leucine-rich repeat</keyword>
<accession>A0AA38WKQ1</accession>
<sequence length="637" mass="72475">MASSSSSFVSAPPSSSQSQKYDVFLSFRGADTRNTFVDHLYSALVQQGIETFKDDEQLPRGETIHPLLLNAIEGSQIAVVVFSENYANSSWCLQELEHIMKCKVERGQIVIPIFYHVDPSKVRKQERKYGEAFGKYEAEKKNVESWRKALFDAGNLSGLVVQGPETIFIKETVSTISKRLCVAIPSDNEDLVGIHDRLQALKSMLAIDSQGVRTVGIWGLGGGGKTTLAYAIYDEISGTFDGCCFLKNVREESSKHGLEELQKEILSRVLKQKKEELYGDVRMLIKGRLRRKKVLLVLDDVDDVEQLEALAGSHNWFNEGSRIIITTRDQHILPTSEVNVIYKVDLLNHNDAMKLFCKHALRHVNHIEDFDSLSNKVVSYANGLPLALKVMGSLLCDKDKSEWLSALARLKDIPEDDIVETLKISYDGLKPLEKKLFLDIACFFRGLVFDDEPRLLLEACGLHPIIGVRRLKEKALITVSKFRLLDMHDLIQEMGHYIIRGKNPQNPEKHSRVWRSEDVKRICIIPTEARTENHWIEAIQSWDNVPHNLPCVIANMKELRWLSYSEFPETSLSRNFQPTKLSYLRLDWSSLEKLWEGDKILPNLKVLDLSESRNLISTPDFQGLPCLERVKLNGCKK</sequence>
<dbReference type="GO" id="GO:0006952">
    <property type="term" value="P:defense response"/>
    <property type="evidence" value="ECO:0007669"/>
    <property type="project" value="UniProtKB-KW"/>
</dbReference>
<dbReference type="Gene3D" id="3.80.10.10">
    <property type="entry name" value="Ribonuclease Inhibitor"/>
    <property type="match status" value="1"/>
</dbReference>
<dbReference type="InterPro" id="IPR035897">
    <property type="entry name" value="Toll_tir_struct_dom_sf"/>
</dbReference>
<dbReference type="FunFam" id="3.40.50.10140:FF:000007">
    <property type="entry name" value="Disease resistance protein (TIR-NBS-LRR class)"/>
    <property type="match status" value="1"/>
</dbReference>
<dbReference type="FunFam" id="1.10.8.430:FF:000002">
    <property type="entry name" value="Disease resistance protein (TIR-NBS-LRR class)"/>
    <property type="match status" value="1"/>
</dbReference>
<evidence type="ECO:0000259" key="7">
    <source>
        <dbReference type="PROSITE" id="PS50104"/>
    </source>
</evidence>
<evidence type="ECO:0000256" key="5">
    <source>
        <dbReference type="ARBA" id="ARBA00023027"/>
    </source>
</evidence>
<dbReference type="GO" id="GO:0061809">
    <property type="term" value="F:NAD+ nucleosidase activity, cyclic ADP-ribose generating"/>
    <property type="evidence" value="ECO:0007669"/>
    <property type="project" value="UniProtKB-EC"/>
</dbReference>
<evidence type="ECO:0000256" key="1">
    <source>
        <dbReference type="ARBA" id="ARBA00011982"/>
    </source>
</evidence>
<proteinExistence type="predicted"/>
<gene>
    <name evidence="8" type="ORF">OSB04_010504</name>
</gene>
<dbReference type="Gene3D" id="1.10.8.430">
    <property type="entry name" value="Helical domain of apoptotic protease-activating factors"/>
    <property type="match status" value="1"/>
</dbReference>
<dbReference type="InterPro" id="IPR042197">
    <property type="entry name" value="Apaf_helical"/>
</dbReference>
<dbReference type="GO" id="GO:0043531">
    <property type="term" value="F:ADP binding"/>
    <property type="evidence" value="ECO:0007669"/>
    <property type="project" value="InterPro"/>
</dbReference>
<evidence type="ECO:0000313" key="8">
    <source>
        <dbReference type="EMBL" id="KAJ9555890.1"/>
    </source>
</evidence>